<dbReference type="EMBL" id="JABSTQ010010620">
    <property type="protein sequence ID" value="KAG0419453.1"/>
    <property type="molecule type" value="Genomic_DNA"/>
</dbReference>
<sequence>MFGKLRKRPKEKAISGLDCSVTGPFLWKTAGLQENCFKGDTCAMKAKVVNRTRPRSYQLATENGNVLRRNRKHLLATKEQFNRNEEYSSDEGNSNYETPEQLQRPSGSVARTTLVLRRSTLYRRPPERLGYGENFVQDS</sequence>
<comment type="caution">
    <text evidence="1">The sequence shown here is derived from an EMBL/GenBank/DDBJ whole genome shotgun (WGS) entry which is preliminary data.</text>
</comment>
<proteinExistence type="predicted"/>
<organism evidence="1 2">
    <name type="scientific">Ixodes persulcatus</name>
    <name type="common">Taiga tick</name>
    <dbReference type="NCBI Taxonomy" id="34615"/>
    <lineage>
        <taxon>Eukaryota</taxon>
        <taxon>Metazoa</taxon>
        <taxon>Ecdysozoa</taxon>
        <taxon>Arthropoda</taxon>
        <taxon>Chelicerata</taxon>
        <taxon>Arachnida</taxon>
        <taxon>Acari</taxon>
        <taxon>Parasitiformes</taxon>
        <taxon>Ixodida</taxon>
        <taxon>Ixodoidea</taxon>
        <taxon>Ixodidae</taxon>
        <taxon>Ixodinae</taxon>
        <taxon>Ixodes</taxon>
    </lineage>
</organism>
<dbReference type="Proteomes" id="UP000805193">
    <property type="component" value="Unassembled WGS sequence"/>
</dbReference>
<reference evidence="1 2" key="1">
    <citation type="journal article" date="2020" name="Cell">
        <title>Large-Scale Comparative Analyses of Tick Genomes Elucidate Their Genetic Diversity and Vector Capacities.</title>
        <authorList>
            <consortium name="Tick Genome and Microbiome Consortium (TIGMIC)"/>
            <person name="Jia N."/>
            <person name="Wang J."/>
            <person name="Shi W."/>
            <person name="Du L."/>
            <person name="Sun Y."/>
            <person name="Zhan W."/>
            <person name="Jiang J.F."/>
            <person name="Wang Q."/>
            <person name="Zhang B."/>
            <person name="Ji P."/>
            <person name="Bell-Sakyi L."/>
            <person name="Cui X.M."/>
            <person name="Yuan T.T."/>
            <person name="Jiang B.G."/>
            <person name="Yang W.F."/>
            <person name="Lam T.T."/>
            <person name="Chang Q.C."/>
            <person name="Ding S.J."/>
            <person name="Wang X.J."/>
            <person name="Zhu J.G."/>
            <person name="Ruan X.D."/>
            <person name="Zhao L."/>
            <person name="Wei J.T."/>
            <person name="Ye R.Z."/>
            <person name="Que T.C."/>
            <person name="Du C.H."/>
            <person name="Zhou Y.H."/>
            <person name="Cheng J.X."/>
            <person name="Dai P.F."/>
            <person name="Guo W.B."/>
            <person name="Han X.H."/>
            <person name="Huang E.J."/>
            <person name="Li L.F."/>
            <person name="Wei W."/>
            <person name="Gao Y.C."/>
            <person name="Liu J.Z."/>
            <person name="Shao H.Z."/>
            <person name="Wang X."/>
            <person name="Wang C.C."/>
            <person name="Yang T.C."/>
            <person name="Huo Q.B."/>
            <person name="Li W."/>
            <person name="Chen H.Y."/>
            <person name="Chen S.E."/>
            <person name="Zhou L.G."/>
            <person name="Ni X.B."/>
            <person name="Tian J.H."/>
            <person name="Sheng Y."/>
            <person name="Liu T."/>
            <person name="Pan Y.S."/>
            <person name="Xia L.Y."/>
            <person name="Li J."/>
            <person name="Zhao F."/>
            <person name="Cao W.C."/>
        </authorList>
    </citation>
    <scope>NUCLEOTIDE SEQUENCE [LARGE SCALE GENOMIC DNA]</scope>
    <source>
        <strain evidence="1">Iper-2018</strain>
    </source>
</reference>
<gene>
    <name evidence="1" type="ORF">HPB47_004101</name>
</gene>
<evidence type="ECO:0000313" key="2">
    <source>
        <dbReference type="Proteomes" id="UP000805193"/>
    </source>
</evidence>
<accession>A0AC60PHS1</accession>
<keyword evidence="2" id="KW-1185">Reference proteome</keyword>
<protein>
    <submittedName>
        <fullName evidence="1">Uncharacterized protein</fullName>
    </submittedName>
</protein>
<name>A0AC60PHS1_IXOPE</name>
<evidence type="ECO:0000313" key="1">
    <source>
        <dbReference type="EMBL" id="KAG0419453.1"/>
    </source>
</evidence>